<proteinExistence type="predicted"/>
<evidence type="ECO:0000313" key="1">
    <source>
        <dbReference type="EMBL" id="PWK48975.1"/>
    </source>
</evidence>
<gene>
    <name evidence="1" type="ORF">BC793_105326</name>
</gene>
<keyword evidence="2" id="KW-1185">Reference proteome</keyword>
<evidence type="ECO:0000313" key="2">
    <source>
        <dbReference type="Proteomes" id="UP000245697"/>
    </source>
</evidence>
<sequence>MEKDLKAKGFVDIVDEVTFNASDGTEFRADFVARKPGQA</sequence>
<accession>A0A316FLE3</accession>
<comment type="caution">
    <text evidence="1">The sequence shown here is derived from an EMBL/GenBank/DDBJ whole genome shotgun (WGS) entry which is preliminary data.</text>
</comment>
<dbReference type="EMBL" id="QGGR01000005">
    <property type="protein sequence ID" value="PWK48975.1"/>
    <property type="molecule type" value="Genomic_DNA"/>
</dbReference>
<name>A0A316FLE3_9ACTN</name>
<reference evidence="1 2" key="1">
    <citation type="submission" date="2018-05" db="EMBL/GenBank/DDBJ databases">
        <title>Genomic Encyclopedia of Archaeal and Bacterial Type Strains, Phase II (KMG-II): from individual species to whole genera.</title>
        <authorList>
            <person name="Goeker M."/>
        </authorList>
    </citation>
    <scope>NUCLEOTIDE SEQUENCE [LARGE SCALE GENOMIC DNA]</scope>
    <source>
        <strain evidence="1 2">DSM 45184</strain>
    </source>
</reference>
<dbReference type="Proteomes" id="UP000245697">
    <property type="component" value="Unassembled WGS sequence"/>
</dbReference>
<protein>
    <submittedName>
        <fullName evidence="1">Uncharacterized protein</fullName>
    </submittedName>
</protein>
<organism evidence="1 2">
    <name type="scientific">Actinoplanes xinjiangensis</name>
    <dbReference type="NCBI Taxonomy" id="512350"/>
    <lineage>
        <taxon>Bacteria</taxon>
        <taxon>Bacillati</taxon>
        <taxon>Actinomycetota</taxon>
        <taxon>Actinomycetes</taxon>
        <taxon>Micromonosporales</taxon>
        <taxon>Micromonosporaceae</taxon>
        <taxon>Actinoplanes</taxon>
    </lineage>
</organism>
<dbReference type="AlphaFoldDB" id="A0A316FLE3"/>